<dbReference type="Proteomes" id="UP000651977">
    <property type="component" value="Unassembled WGS sequence"/>
</dbReference>
<evidence type="ECO:0000313" key="12">
    <source>
        <dbReference type="EMBL" id="GGB06890.1"/>
    </source>
</evidence>
<keyword evidence="5" id="KW-0067">ATP-binding</keyword>
<sequence>MQGQQQVRSKENKELVLRRLFISLWQAKLNIVLLVMLTLVLSMLYVTALPSVYQASSRLMITYSPAKLGSHQANPPAGTQAERYFNTEIEILRSERIAEAVINKLDLQHHPEFLRQALKPWEYWWQTLNLGYSSQFKVKPPLSDTQLLREFKRRLTISPLANSHLVDIRFQSWDRLLAQQVSVAIAEAYIDYQQHTSERATGQSVAWLLHELQGLESALQSSELALQSYLQQHLQADAEGSANTILSDLQQLISAQLMAQRDEAEARSTLMLVKSTLQQQPEQVATLVGITVPKELSELGLRLTALKRQQAEISERLAPSDTRRLAMAEEIIRLESALQSSSNSWLLELENKYQLAVAQEQALSKRLRLAQQAYQALTEQDEQFKRLNRELESNARLYNTFLEKFRALEALEGYNRGYTQLVDPAKLPDKPSKPQKPMMVTLAGLFAAMVSTLLVLLKQAMSRTFSCVEELEQSLDIEVVAEIPRVKVRNHKWLRQGVHPWLGEPLRSLRARLQMLPSHGQVVMYTSALAGEGKTSLSIQTASACCDVEKVLLIDADLRRASVSSYLNYSLSQPGLTHLLSRTHSVSQCIHRDNQLGFDVLTAGLIDRHSTSLLASKKFKLLLQGLRQHYDRIIIETGPLTQVSDAVMVAPFVDAALLVVEAERTDGKSIETALAKLARFELDISGVVFNKVARNRRAYDYDLPAVHLLERSSVVVPFHEDSYRKQG</sequence>
<feature type="domain" description="Tyrosine-protein kinase G-rich" evidence="11">
    <location>
        <begin position="383"/>
        <end position="460"/>
    </location>
</feature>
<comment type="caution">
    <text evidence="12">The sequence shown here is derived from an EMBL/GenBank/DDBJ whole genome shotgun (WGS) entry which is preliminary data.</text>
</comment>
<dbReference type="InterPro" id="IPR027417">
    <property type="entry name" value="P-loop_NTPase"/>
</dbReference>
<dbReference type="PANTHER" id="PTHR32309:SF13">
    <property type="entry name" value="FERRIC ENTEROBACTIN TRANSPORT PROTEIN FEPE"/>
    <property type="match status" value="1"/>
</dbReference>
<evidence type="ECO:0000259" key="11">
    <source>
        <dbReference type="Pfam" id="PF13807"/>
    </source>
</evidence>
<reference evidence="13" key="1">
    <citation type="journal article" date="2019" name="Int. J. Syst. Evol. Microbiol.">
        <title>The Global Catalogue of Microorganisms (GCM) 10K type strain sequencing project: providing services to taxonomists for standard genome sequencing and annotation.</title>
        <authorList>
            <consortium name="The Broad Institute Genomics Platform"/>
            <consortium name="The Broad Institute Genome Sequencing Center for Infectious Disease"/>
            <person name="Wu L."/>
            <person name="Ma J."/>
        </authorList>
    </citation>
    <scope>NUCLEOTIDE SEQUENCE [LARGE SCALE GENOMIC DNA]</scope>
    <source>
        <strain evidence="13">CGMCC 1.10131</strain>
    </source>
</reference>
<keyword evidence="2" id="KW-1003">Cell membrane</keyword>
<keyword evidence="12" id="KW-0829">Tyrosine-protein kinase</keyword>
<feature type="transmembrane region" description="Helical" evidence="9">
    <location>
        <begin position="438"/>
        <end position="457"/>
    </location>
</feature>
<dbReference type="GO" id="GO:0004713">
    <property type="term" value="F:protein tyrosine kinase activity"/>
    <property type="evidence" value="ECO:0007669"/>
    <property type="project" value="UniProtKB-KW"/>
</dbReference>
<accession>A0ABQ1I2L3</accession>
<dbReference type="RefSeq" id="WP_188407423.1">
    <property type="nucleotide sequence ID" value="NZ_BMDY01000011.1"/>
</dbReference>
<dbReference type="SUPFAM" id="SSF52540">
    <property type="entry name" value="P-loop containing nucleoside triphosphate hydrolases"/>
    <property type="match status" value="1"/>
</dbReference>
<dbReference type="InterPro" id="IPR005702">
    <property type="entry name" value="Wzc-like_C"/>
</dbReference>
<keyword evidence="13" id="KW-1185">Reference proteome</keyword>
<evidence type="ECO:0000256" key="1">
    <source>
        <dbReference type="ARBA" id="ARBA00004651"/>
    </source>
</evidence>
<keyword evidence="6 9" id="KW-1133">Transmembrane helix</keyword>
<dbReference type="InterPro" id="IPR003856">
    <property type="entry name" value="LPS_length_determ_N"/>
</dbReference>
<keyword evidence="12" id="KW-0418">Kinase</keyword>
<evidence type="ECO:0000256" key="3">
    <source>
        <dbReference type="ARBA" id="ARBA00022692"/>
    </source>
</evidence>
<feature type="transmembrane region" description="Helical" evidence="9">
    <location>
        <begin position="29"/>
        <end position="53"/>
    </location>
</feature>
<dbReference type="EMBL" id="BMDY01000011">
    <property type="protein sequence ID" value="GGB06890.1"/>
    <property type="molecule type" value="Genomic_DNA"/>
</dbReference>
<evidence type="ECO:0000256" key="4">
    <source>
        <dbReference type="ARBA" id="ARBA00022741"/>
    </source>
</evidence>
<dbReference type="CDD" id="cd05387">
    <property type="entry name" value="BY-kinase"/>
    <property type="match status" value="1"/>
</dbReference>
<feature type="domain" description="Polysaccharide chain length determinant N-terminal" evidence="10">
    <location>
        <begin position="15"/>
        <end position="105"/>
    </location>
</feature>
<protein>
    <submittedName>
        <fullName evidence="12">Protein-tyrosine kinase</fullName>
    </submittedName>
</protein>
<evidence type="ECO:0000256" key="6">
    <source>
        <dbReference type="ARBA" id="ARBA00022989"/>
    </source>
</evidence>
<dbReference type="Pfam" id="PF02706">
    <property type="entry name" value="Wzz"/>
    <property type="match status" value="1"/>
</dbReference>
<gene>
    <name evidence="12" type="ORF">GCM10007414_20260</name>
</gene>
<keyword evidence="3 9" id="KW-0812">Transmembrane</keyword>
<evidence type="ECO:0000256" key="7">
    <source>
        <dbReference type="ARBA" id="ARBA00023136"/>
    </source>
</evidence>
<proteinExistence type="predicted"/>
<keyword evidence="4" id="KW-0547">Nucleotide-binding</keyword>
<dbReference type="Pfam" id="PF13807">
    <property type="entry name" value="GNVR"/>
    <property type="match status" value="1"/>
</dbReference>
<dbReference type="NCBIfam" id="TIGR01007">
    <property type="entry name" value="eps_fam"/>
    <property type="match status" value="1"/>
</dbReference>
<evidence type="ECO:0000256" key="2">
    <source>
        <dbReference type="ARBA" id="ARBA00022475"/>
    </source>
</evidence>
<evidence type="ECO:0000256" key="5">
    <source>
        <dbReference type="ARBA" id="ARBA00022840"/>
    </source>
</evidence>
<comment type="subcellular location">
    <subcellularLocation>
        <location evidence="1">Cell membrane</location>
        <topology evidence="1">Multi-pass membrane protein</topology>
    </subcellularLocation>
</comment>
<dbReference type="InterPro" id="IPR050445">
    <property type="entry name" value="Bact_polysacc_biosynth/exp"/>
</dbReference>
<evidence type="ECO:0000313" key="13">
    <source>
        <dbReference type="Proteomes" id="UP000651977"/>
    </source>
</evidence>
<dbReference type="InterPro" id="IPR032807">
    <property type="entry name" value="GNVR"/>
</dbReference>
<keyword evidence="7 9" id="KW-0472">Membrane</keyword>
<keyword evidence="12" id="KW-0808">Transferase</keyword>
<keyword evidence="8" id="KW-0175">Coiled coil</keyword>
<evidence type="ECO:0000256" key="8">
    <source>
        <dbReference type="SAM" id="Coils"/>
    </source>
</evidence>
<dbReference type="PANTHER" id="PTHR32309">
    <property type="entry name" value="TYROSINE-PROTEIN KINASE"/>
    <property type="match status" value="1"/>
</dbReference>
<evidence type="ECO:0000259" key="10">
    <source>
        <dbReference type="Pfam" id="PF02706"/>
    </source>
</evidence>
<name>A0ABQ1I2L3_9ALTE</name>
<organism evidence="12 13">
    <name type="scientific">Agarivorans gilvus</name>
    <dbReference type="NCBI Taxonomy" id="680279"/>
    <lineage>
        <taxon>Bacteria</taxon>
        <taxon>Pseudomonadati</taxon>
        <taxon>Pseudomonadota</taxon>
        <taxon>Gammaproteobacteria</taxon>
        <taxon>Alteromonadales</taxon>
        <taxon>Alteromonadaceae</taxon>
        <taxon>Agarivorans</taxon>
    </lineage>
</organism>
<evidence type="ECO:0000256" key="9">
    <source>
        <dbReference type="SAM" id="Phobius"/>
    </source>
</evidence>
<dbReference type="Gene3D" id="3.40.50.300">
    <property type="entry name" value="P-loop containing nucleotide triphosphate hydrolases"/>
    <property type="match status" value="1"/>
</dbReference>
<feature type="coiled-coil region" evidence="8">
    <location>
        <begin position="346"/>
        <end position="394"/>
    </location>
</feature>